<dbReference type="InterPro" id="IPR014335">
    <property type="entry name" value="Ectoine_EutD"/>
</dbReference>
<protein>
    <submittedName>
        <fullName evidence="8">Xaa-Pro dipeptidase</fullName>
    </submittedName>
</protein>
<evidence type="ECO:0000256" key="3">
    <source>
        <dbReference type="ARBA" id="ARBA00022801"/>
    </source>
</evidence>
<dbReference type="Pfam" id="PF24827">
    <property type="entry name" value="AstE_AspA_cat"/>
    <property type="match status" value="1"/>
</dbReference>
<evidence type="ECO:0000256" key="1">
    <source>
        <dbReference type="ARBA" id="ARBA00001947"/>
    </source>
</evidence>
<dbReference type="Gene3D" id="3.40.350.10">
    <property type="entry name" value="Creatinase/prolidase N-terminal domain"/>
    <property type="match status" value="1"/>
</dbReference>
<dbReference type="CDD" id="cd06252">
    <property type="entry name" value="M14_ASTE_ASPA-like"/>
    <property type="match status" value="1"/>
</dbReference>
<dbReference type="Proteomes" id="UP000017668">
    <property type="component" value="Unassembled WGS sequence"/>
</dbReference>
<dbReference type="NCBIfam" id="TIGR02993">
    <property type="entry name" value="ectoine_eutD"/>
    <property type="match status" value="1"/>
</dbReference>
<dbReference type="InterPro" id="IPR000587">
    <property type="entry name" value="Creatinase_N"/>
</dbReference>
<evidence type="ECO:0000259" key="5">
    <source>
        <dbReference type="Pfam" id="PF00557"/>
    </source>
</evidence>
<comment type="cofactor">
    <cofactor evidence="1">
        <name>Zn(2+)</name>
        <dbReference type="ChEBI" id="CHEBI:29105"/>
    </cofactor>
</comment>
<organism evidence="8 9">
    <name type="scientific">Bradyrhizobium lupini HPC(L)</name>
    <dbReference type="NCBI Taxonomy" id="1229491"/>
    <lineage>
        <taxon>Bacteria</taxon>
        <taxon>Pseudomonadati</taxon>
        <taxon>Pseudomonadota</taxon>
        <taxon>Alphaproteobacteria</taxon>
        <taxon>Hyphomicrobiales</taxon>
        <taxon>Nitrobacteraceae</taxon>
        <taxon>Bradyrhizobium</taxon>
    </lineage>
</organism>
<evidence type="ECO:0000259" key="7">
    <source>
        <dbReference type="Pfam" id="PF24827"/>
    </source>
</evidence>
<evidence type="ECO:0000256" key="2">
    <source>
        <dbReference type="ARBA" id="ARBA00022723"/>
    </source>
</evidence>
<dbReference type="Gene3D" id="3.40.630.10">
    <property type="entry name" value="Zn peptidases"/>
    <property type="match status" value="1"/>
</dbReference>
<evidence type="ECO:0000259" key="6">
    <source>
        <dbReference type="Pfam" id="PF01321"/>
    </source>
</evidence>
<evidence type="ECO:0000256" key="4">
    <source>
        <dbReference type="ARBA" id="ARBA00022833"/>
    </source>
</evidence>
<name>A0ABP2RLY2_RHILU</name>
<dbReference type="InterPro" id="IPR036005">
    <property type="entry name" value="Creatinase/aminopeptidase-like"/>
</dbReference>
<sequence length="733" mass="80105">MSVTLNFTREEYAARLVKTRKAMESAGIDLLVVTDPSNMHWLTGYDGWSFYVHQCVLVPPDGEPIWYGRKQDANGARRTAYLAHDNIIGYPDHYVQSTERHPMDLLSEIIEERGWSGLAVGVEMDNYYFSAAAFASLNKHLPNARFKDAAGLVNWQRAVKSPTELDYMRKAGKIVELMHKRIVDVVEPGMRKCDLVAEIYDAGIRGTAEFGGDYPAIVPLLPSGADASAPHLTWDDKPMRSGEGTFFEIAGAYRRYHCPLSRTVFLGKPTQAFLDAEKATLEGMEAGLSAAKPGNTCEDIANAFFAVLKKYGIIKDNRTGYPIGLSYPPDWGERTMSLRPGDRTELKPGMTFHFMTGLWLEDMGLEITESIAITDTGVECLSNVPRQLFVKAETMLKTALRPSPITPSVDFDGKGVQHGHLRLPYSRDDSAWGSVMIPICVIANGEGPTALLTGANHGDEYEGPAALFELAQTLDPAEVKGRIIIVPALNYPAFRAGTRTSPIDRGNLNRSFPGRPDGTVTEKIADYVTRHLIPLTDIVLDFHSGGRTLDFLPYAAAHELPDKTQESRCFDAVAAFAAPYSMKMLEIDAVGMLDTTVEEMGKVFVTTELGGAGTASAKSIDIARRGTINLLRHAGILAGSPVAAPSRWLDMPPATASPLPKTTVSSPLSAIWETRSRLVRQSHGFIPSGKPASHRSITAPPCQGCLPRATYPASSRLETAFPSSPRSRRIPSH</sequence>
<dbReference type="InterPro" id="IPR000994">
    <property type="entry name" value="Pept_M24"/>
</dbReference>
<keyword evidence="4" id="KW-0862">Zinc</keyword>
<dbReference type="InterPro" id="IPR055438">
    <property type="entry name" value="AstE_AspA_cat"/>
</dbReference>
<evidence type="ECO:0000313" key="8">
    <source>
        <dbReference type="EMBL" id="EKJ93984.1"/>
    </source>
</evidence>
<keyword evidence="2" id="KW-0479">Metal-binding</keyword>
<dbReference type="Gene3D" id="3.90.230.10">
    <property type="entry name" value="Creatinase/methionine aminopeptidase superfamily"/>
    <property type="match status" value="1"/>
</dbReference>
<dbReference type="InterPro" id="IPR014336">
    <property type="entry name" value="DoeB"/>
</dbReference>
<dbReference type="EMBL" id="AMQQ01000033">
    <property type="protein sequence ID" value="EKJ93984.1"/>
    <property type="molecule type" value="Genomic_DNA"/>
</dbReference>
<dbReference type="SUPFAM" id="SSF53092">
    <property type="entry name" value="Creatinase/prolidase N-terminal domain"/>
    <property type="match status" value="1"/>
</dbReference>
<proteinExistence type="predicted"/>
<dbReference type="CDD" id="cd01066">
    <property type="entry name" value="APP_MetAP"/>
    <property type="match status" value="1"/>
</dbReference>
<feature type="domain" description="Creatinase N-terminal" evidence="6">
    <location>
        <begin position="15"/>
        <end position="159"/>
    </location>
</feature>
<dbReference type="InterPro" id="IPR050659">
    <property type="entry name" value="Peptidase_M24B"/>
</dbReference>
<dbReference type="PANTHER" id="PTHR46112">
    <property type="entry name" value="AMINOPEPTIDASE"/>
    <property type="match status" value="1"/>
</dbReference>
<feature type="domain" description="Peptidase M24" evidence="5">
    <location>
        <begin position="167"/>
        <end position="375"/>
    </location>
</feature>
<dbReference type="SUPFAM" id="SSF55920">
    <property type="entry name" value="Creatinase/aminopeptidase"/>
    <property type="match status" value="1"/>
</dbReference>
<dbReference type="PANTHER" id="PTHR46112:SF2">
    <property type="entry name" value="XAA-PRO AMINOPEPTIDASE P-RELATED"/>
    <property type="match status" value="1"/>
</dbReference>
<keyword evidence="9" id="KW-1185">Reference proteome</keyword>
<comment type="caution">
    <text evidence="8">The sequence shown here is derived from an EMBL/GenBank/DDBJ whole genome shotgun (WGS) entry which is preliminary data.</text>
</comment>
<dbReference type="NCBIfam" id="TIGR02994">
    <property type="entry name" value="ectoine_eutE"/>
    <property type="match status" value="1"/>
</dbReference>
<dbReference type="InterPro" id="IPR029149">
    <property type="entry name" value="Creatin/AminoP/Spt16_N"/>
</dbReference>
<dbReference type="Pfam" id="PF00557">
    <property type="entry name" value="Peptidase_M24"/>
    <property type="match status" value="1"/>
</dbReference>
<feature type="domain" description="Succinylglutamate desuccinylase/Aspartoacylase catalytic" evidence="7">
    <location>
        <begin position="447"/>
        <end position="633"/>
    </location>
</feature>
<reference evidence="8 9" key="1">
    <citation type="journal article" date="2013" name="Genome Announc.">
        <title>Genome Sequence of Rhizobium lupini HPC(L) Isolated from Saline Desert Soil, Kutch (Gujarat).</title>
        <authorList>
            <person name="Agarwal L."/>
            <person name="Purohit H.J."/>
        </authorList>
    </citation>
    <scope>NUCLEOTIDE SEQUENCE [LARGE SCALE GENOMIC DNA]</scope>
    <source>
        <strain evidence="9">HPC(L)</strain>
    </source>
</reference>
<accession>A0ABP2RLY2</accession>
<evidence type="ECO:0000313" key="9">
    <source>
        <dbReference type="Proteomes" id="UP000017668"/>
    </source>
</evidence>
<gene>
    <name evidence="8" type="ORF">C241_21907</name>
</gene>
<dbReference type="SUPFAM" id="SSF53187">
    <property type="entry name" value="Zn-dependent exopeptidases"/>
    <property type="match status" value="1"/>
</dbReference>
<dbReference type="Pfam" id="PF01321">
    <property type="entry name" value="Creatinase_N"/>
    <property type="match status" value="1"/>
</dbReference>
<keyword evidence="3" id="KW-0378">Hydrolase</keyword>